<sequence>MAMAEDHASFRIPSMDTLFLQREFGGLHLLATRMRARVDRRGIVSPHL</sequence>
<evidence type="ECO:0000313" key="2">
    <source>
        <dbReference type="Proteomes" id="UP001597314"/>
    </source>
</evidence>
<dbReference type="RefSeq" id="WP_378476707.1">
    <property type="nucleotide sequence ID" value="NZ_JBHUIW010000003.1"/>
</dbReference>
<gene>
    <name evidence="1" type="ORF">ACFSOX_05145</name>
</gene>
<accession>A0ABW5AHD3</accession>
<dbReference type="EMBL" id="JBHUIW010000003">
    <property type="protein sequence ID" value="MFD2181530.1"/>
    <property type="molecule type" value="Genomic_DNA"/>
</dbReference>
<dbReference type="Proteomes" id="UP001597314">
    <property type="component" value="Unassembled WGS sequence"/>
</dbReference>
<keyword evidence="2" id="KW-1185">Reference proteome</keyword>
<proteinExistence type="predicted"/>
<name>A0ABW5AHD3_9BRAD</name>
<comment type="caution">
    <text evidence="1">The sequence shown here is derived from an EMBL/GenBank/DDBJ whole genome shotgun (WGS) entry which is preliminary data.</text>
</comment>
<protein>
    <submittedName>
        <fullName evidence="1">Uncharacterized protein</fullName>
    </submittedName>
</protein>
<reference evidence="2" key="1">
    <citation type="journal article" date="2019" name="Int. J. Syst. Evol. Microbiol.">
        <title>The Global Catalogue of Microorganisms (GCM) 10K type strain sequencing project: providing services to taxonomists for standard genome sequencing and annotation.</title>
        <authorList>
            <consortium name="The Broad Institute Genomics Platform"/>
            <consortium name="The Broad Institute Genome Sequencing Center for Infectious Disease"/>
            <person name="Wu L."/>
            <person name="Ma J."/>
        </authorList>
    </citation>
    <scope>NUCLEOTIDE SEQUENCE [LARGE SCALE GENOMIC DNA]</scope>
    <source>
        <strain evidence="2">CGMCC 1.6774</strain>
    </source>
</reference>
<organism evidence="1 2">
    <name type="scientific">Rhodoplanes azumiensis</name>
    <dbReference type="NCBI Taxonomy" id="1897628"/>
    <lineage>
        <taxon>Bacteria</taxon>
        <taxon>Pseudomonadati</taxon>
        <taxon>Pseudomonadota</taxon>
        <taxon>Alphaproteobacteria</taxon>
        <taxon>Hyphomicrobiales</taxon>
        <taxon>Nitrobacteraceae</taxon>
        <taxon>Rhodoplanes</taxon>
    </lineage>
</organism>
<evidence type="ECO:0000313" key="1">
    <source>
        <dbReference type="EMBL" id="MFD2181530.1"/>
    </source>
</evidence>